<protein>
    <recommendedName>
        <fullName evidence="3">AB hydrolase-1 domain-containing protein</fullName>
    </recommendedName>
</protein>
<evidence type="ECO:0000259" key="3">
    <source>
        <dbReference type="Pfam" id="PF00561"/>
    </source>
</evidence>
<dbReference type="EMBL" id="SEOQ01000499">
    <property type="protein sequence ID" value="TFY61633.1"/>
    <property type="molecule type" value="Genomic_DNA"/>
</dbReference>
<dbReference type="InterPro" id="IPR029058">
    <property type="entry name" value="AB_hydrolase_fold"/>
</dbReference>
<dbReference type="SUPFAM" id="SSF53474">
    <property type="entry name" value="alpha/beta-Hydrolases"/>
    <property type="match status" value="1"/>
</dbReference>
<comment type="caution">
    <text evidence="4">The sequence shown here is derived from an EMBL/GenBank/DDBJ whole genome shotgun (WGS) entry which is preliminary data.</text>
</comment>
<proteinExistence type="inferred from homology"/>
<reference evidence="4 5" key="1">
    <citation type="submission" date="2019-02" db="EMBL/GenBank/DDBJ databases">
        <title>Genome sequencing of the rare red list fungi Dentipellis fragilis.</title>
        <authorList>
            <person name="Buettner E."/>
            <person name="Kellner H."/>
        </authorList>
    </citation>
    <scope>NUCLEOTIDE SEQUENCE [LARGE SCALE GENOMIC DNA]</scope>
    <source>
        <strain evidence="4 5">DSM 105465</strain>
    </source>
</reference>
<evidence type="ECO:0000256" key="1">
    <source>
        <dbReference type="ARBA" id="ARBA00010088"/>
    </source>
</evidence>
<dbReference type="InterPro" id="IPR005945">
    <property type="entry name" value="Pro_imino_pep"/>
</dbReference>
<evidence type="ECO:0000313" key="5">
    <source>
        <dbReference type="Proteomes" id="UP000298327"/>
    </source>
</evidence>
<dbReference type="GO" id="GO:0016020">
    <property type="term" value="C:membrane"/>
    <property type="evidence" value="ECO:0007669"/>
    <property type="project" value="TreeGrafter"/>
</dbReference>
<dbReference type="InterPro" id="IPR000073">
    <property type="entry name" value="AB_hydrolase_1"/>
</dbReference>
<sequence>MTDLKTEGTIPFTLGGETYQTWYKLVGDLSSTRPPLVVLHGGPGLCHDYLISIGDLAQRAPSTAVLFYDQIGGARSTHLPSKPRVFWTLDVFIAELENVLAHFKIADAYDLLGHSWGAVLATEFVVRHQPKGLKHLVLASGFPSSQIRAEERRKLLLKLPEDVRTAILKHEAEDTTKEKTCRDAMQVFYATFGCTLNPPPQELIYSFSQGEDESGGVVVFDNVMKNFLEKDWDITDRLHLIHMPTLITNGENDFMTDGIQYPLFRGIEKVKWAKFAKSGHIPHFEERERYMDVLSSFLEL</sequence>
<dbReference type="PRINTS" id="PR00793">
    <property type="entry name" value="PROAMNOPTASE"/>
</dbReference>
<dbReference type="PIRSF" id="PIRSF005539">
    <property type="entry name" value="Pept_S33_TRI_F1"/>
    <property type="match status" value="1"/>
</dbReference>
<keyword evidence="5" id="KW-1185">Reference proteome</keyword>
<evidence type="ECO:0000256" key="2">
    <source>
        <dbReference type="ARBA" id="ARBA00022801"/>
    </source>
</evidence>
<dbReference type="GO" id="GO:0006508">
    <property type="term" value="P:proteolysis"/>
    <property type="evidence" value="ECO:0007669"/>
    <property type="project" value="InterPro"/>
</dbReference>
<dbReference type="InterPro" id="IPR002410">
    <property type="entry name" value="Peptidase_S33"/>
</dbReference>
<evidence type="ECO:0000313" key="4">
    <source>
        <dbReference type="EMBL" id="TFY61633.1"/>
    </source>
</evidence>
<accession>A0A4Y9YIW0</accession>
<feature type="domain" description="AB hydrolase-1" evidence="3">
    <location>
        <begin position="34"/>
        <end position="286"/>
    </location>
</feature>
<dbReference type="Pfam" id="PF00561">
    <property type="entry name" value="Abhydrolase_1"/>
    <property type="match status" value="1"/>
</dbReference>
<dbReference type="GO" id="GO:0008233">
    <property type="term" value="F:peptidase activity"/>
    <property type="evidence" value="ECO:0007669"/>
    <property type="project" value="InterPro"/>
</dbReference>
<dbReference type="STRING" id="205917.A0A4Y9YIW0"/>
<dbReference type="OrthoDB" id="190201at2759"/>
<dbReference type="PANTHER" id="PTHR43798:SF33">
    <property type="entry name" value="HYDROLASE, PUTATIVE (AFU_ORTHOLOGUE AFUA_2G14860)-RELATED"/>
    <property type="match status" value="1"/>
</dbReference>
<dbReference type="Proteomes" id="UP000298327">
    <property type="component" value="Unassembled WGS sequence"/>
</dbReference>
<organism evidence="4 5">
    <name type="scientific">Dentipellis fragilis</name>
    <dbReference type="NCBI Taxonomy" id="205917"/>
    <lineage>
        <taxon>Eukaryota</taxon>
        <taxon>Fungi</taxon>
        <taxon>Dikarya</taxon>
        <taxon>Basidiomycota</taxon>
        <taxon>Agaricomycotina</taxon>
        <taxon>Agaricomycetes</taxon>
        <taxon>Russulales</taxon>
        <taxon>Hericiaceae</taxon>
        <taxon>Dentipellis</taxon>
    </lineage>
</organism>
<name>A0A4Y9YIW0_9AGAM</name>
<dbReference type="AlphaFoldDB" id="A0A4Y9YIW0"/>
<dbReference type="Gene3D" id="3.40.50.1820">
    <property type="entry name" value="alpha/beta hydrolase"/>
    <property type="match status" value="1"/>
</dbReference>
<dbReference type="NCBIfam" id="TIGR01250">
    <property type="entry name" value="pro_imino_pep_2"/>
    <property type="match status" value="1"/>
</dbReference>
<gene>
    <name evidence="4" type="ORF">EVG20_g6979</name>
</gene>
<dbReference type="PANTHER" id="PTHR43798">
    <property type="entry name" value="MONOACYLGLYCEROL LIPASE"/>
    <property type="match status" value="1"/>
</dbReference>
<keyword evidence="2" id="KW-0378">Hydrolase</keyword>
<dbReference type="InterPro" id="IPR050266">
    <property type="entry name" value="AB_hydrolase_sf"/>
</dbReference>
<comment type="similarity">
    <text evidence="1">Belongs to the peptidase S33 family.</text>
</comment>